<protein>
    <submittedName>
        <fullName evidence="2">Uncharacterized protein</fullName>
    </submittedName>
</protein>
<feature type="chain" id="PRO_5046478768" evidence="1">
    <location>
        <begin position="38"/>
        <end position="241"/>
    </location>
</feature>
<name>A0ABW1QZW5_9ACTN</name>
<dbReference type="RefSeq" id="WP_128221734.1">
    <property type="nucleotide sequence ID" value="NZ_CP034929.1"/>
</dbReference>
<evidence type="ECO:0000313" key="3">
    <source>
        <dbReference type="Proteomes" id="UP001596098"/>
    </source>
</evidence>
<evidence type="ECO:0000313" key="2">
    <source>
        <dbReference type="EMBL" id="MFC6154059.1"/>
    </source>
</evidence>
<evidence type="ECO:0000256" key="1">
    <source>
        <dbReference type="SAM" id="SignalP"/>
    </source>
</evidence>
<accession>A0ABW1QZW5</accession>
<organism evidence="2 3">
    <name type="scientific">Nocardioides yefusunii</name>
    <dbReference type="NCBI Taxonomy" id="2500546"/>
    <lineage>
        <taxon>Bacteria</taxon>
        <taxon>Bacillati</taxon>
        <taxon>Actinomycetota</taxon>
        <taxon>Actinomycetes</taxon>
        <taxon>Propionibacteriales</taxon>
        <taxon>Nocardioidaceae</taxon>
        <taxon>Nocardioides</taxon>
    </lineage>
</organism>
<dbReference type="EMBL" id="JBHSQI010000005">
    <property type="protein sequence ID" value="MFC6154059.1"/>
    <property type="molecule type" value="Genomic_DNA"/>
</dbReference>
<gene>
    <name evidence="2" type="ORF">ACFPWU_10355</name>
</gene>
<dbReference type="Proteomes" id="UP001596098">
    <property type="component" value="Unassembled WGS sequence"/>
</dbReference>
<sequence length="241" mass="24566">MKLPLPAARRSHRHTLARAASWGAPAVTNAAAAPAFAAPASAASTTVTPVDDTVDDTGASTGVSVPAPRDPLRTSVEEPSLTLLLATPTPVDRPGRGRAVGVPLQITAPAALTVTNTSDTVVSRVLVSLMVNWNEDSDGTSPVPPLRLHTDPAVMKLEGAPHHDATVAPTQYWTVVVPGPLAPDASATLPLRWRPATLSSLVRLGTATAVVTATASGAHRATPAFSLISTSADVEAAASLT</sequence>
<reference evidence="3" key="1">
    <citation type="journal article" date="2019" name="Int. J. Syst. Evol. Microbiol.">
        <title>The Global Catalogue of Microorganisms (GCM) 10K type strain sequencing project: providing services to taxonomists for standard genome sequencing and annotation.</title>
        <authorList>
            <consortium name="The Broad Institute Genomics Platform"/>
            <consortium name="The Broad Institute Genome Sequencing Center for Infectious Disease"/>
            <person name="Wu L."/>
            <person name="Ma J."/>
        </authorList>
    </citation>
    <scope>NUCLEOTIDE SEQUENCE [LARGE SCALE GENOMIC DNA]</scope>
    <source>
        <strain evidence="3">DFY28</strain>
    </source>
</reference>
<keyword evidence="3" id="KW-1185">Reference proteome</keyword>
<proteinExistence type="predicted"/>
<keyword evidence="1" id="KW-0732">Signal</keyword>
<feature type="signal peptide" evidence="1">
    <location>
        <begin position="1"/>
        <end position="37"/>
    </location>
</feature>
<comment type="caution">
    <text evidence="2">The sequence shown here is derived from an EMBL/GenBank/DDBJ whole genome shotgun (WGS) entry which is preliminary data.</text>
</comment>